<sequence length="81" mass="9270">MHSLPGNLQTYKSVDTVPDTNEVVNYPPEFLNSLEPPGLPPHILSLKVGMPVILHRNLEPPRLCNVTRYRGYHSFWMCKRG</sequence>
<dbReference type="STRING" id="37653.A0A0L8I1R3"/>
<evidence type="ECO:0000313" key="2">
    <source>
        <dbReference type="EMBL" id="KOF95402.1"/>
    </source>
</evidence>
<evidence type="ECO:0000259" key="1">
    <source>
        <dbReference type="Pfam" id="PF21530"/>
    </source>
</evidence>
<dbReference type="InterPro" id="IPR049163">
    <property type="entry name" value="Pif1-like_2B_dom"/>
</dbReference>
<protein>
    <recommendedName>
        <fullName evidence="1">DNA helicase Pif1-like 2B domain-containing protein</fullName>
    </recommendedName>
</protein>
<organism evidence="2">
    <name type="scientific">Octopus bimaculoides</name>
    <name type="common">California two-spotted octopus</name>
    <dbReference type="NCBI Taxonomy" id="37653"/>
    <lineage>
        <taxon>Eukaryota</taxon>
        <taxon>Metazoa</taxon>
        <taxon>Spiralia</taxon>
        <taxon>Lophotrochozoa</taxon>
        <taxon>Mollusca</taxon>
        <taxon>Cephalopoda</taxon>
        <taxon>Coleoidea</taxon>
        <taxon>Octopodiformes</taxon>
        <taxon>Octopoda</taxon>
        <taxon>Incirrata</taxon>
        <taxon>Octopodidae</taxon>
        <taxon>Octopus</taxon>
    </lineage>
</organism>
<dbReference type="EMBL" id="KQ416751">
    <property type="protein sequence ID" value="KOF95402.1"/>
    <property type="molecule type" value="Genomic_DNA"/>
</dbReference>
<dbReference type="AlphaFoldDB" id="A0A0L8I1R3"/>
<dbReference type="PANTHER" id="PTHR10492">
    <property type="match status" value="1"/>
</dbReference>
<name>A0A0L8I1R3_OCTBM</name>
<accession>A0A0L8I1R3</accession>
<gene>
    <name evidence="2" type="ORF">OCBIM_22038556mg</name>
</gene>
<feature type="domain" description="DNA helicase Pif1-like 2B" evidence="1">
    <location>
        <begin position="29"/>
        <end position="68"/>
    </location>
</feature>
<dbReference type="PANTHER" id="PTHR10492:SF57">
    <property type="entry name" value="ATP-DEPENDENT DNA HELICASE"/>
    <property type="match status" value="1"/>
</dbReference>
<reference evidence="2" key="1">
    <citation type="submission" date="2015-07" db="EMBL/GenBank/DDBJ databases">
        <title>MeaNS - Measles Nucleotide Surveillance Program.</title>
        <authorList>
            <person name="Tran T."/>
            <person name="Druce J."/>
        </authorList>
    </citation>
    <scope>NUCLEOTIDE SEQUENCE</scope>
    <source>
        <strain evidence="2">UCB-OBI-ISO-001</strain>
        <tissue evidence="2">Gonad</tissue>
    </source>
</reference>
<dbReference type="Pfam" id="PF21530">
    <property type="entry name" value="Pif1_2B_dom"/>
    <property type="match status" value="1"/>
</dbReference>
<proteinExistence type="predicted"/>